<dbReference type="AlphaFoldDB" id="A0A6J3CHH6"/>
<dbReference type="OrthoDB" id="7483885at2759"/>
<evidence type="ECO:0000313" key="2">
    <source>
        <dbReference type="Proteomes" id="UP001652740"/>
    </source>
</evidence>
<organism evidence="2 3">
    <name type="scientific">Galleria mellonella</name>
    <name type="common">Greater wax moth</name>
    <dbReference type="NCBI Taxonomy" id="7137"/>
    <lineage>
        <taxon>Eukaryota</taxon>
        <taxon>Metazoa</taxon>
        <taxon>Ecdysozoa</taxon>
        <taxon>Arthropoda</taxon>
        <taxon>Hexapoda</taxon>
        <taxon>Insecta</taxon>
        <taxon>Pterygota</taxon>
        <taxon>Neoptera</taxon>
        <taxon>Endopterygota</taxon>
        <taxon>Lepidoptera</taxon>
        <taxon>Glossata</taxon>
        <taxon>Ditrysia</taxon>
        <taxon>Pyraloidea</taxon>
        <taxon>Pyralidae</taxon>
        <taxon>Galleriinae</taxon>
        <taxon>Galleria</taxon>
    </lineage>
</organism>
<sequence length="232" mass="26902">MLHYCVFIIVTLFIPLPTNQHFIWPLSMCILADLCNHTWIPECGRERGENGTLRLFTDKCDMLEFSCDNDKHYELLNYSDCFTGPVSCPTALPCPSNPTCPNHQEHKMGQRNLVRNQPRRMVSLPIKSSTLPMYMLKGKRRYTPILKKRKIKSIMKKEIQKYTSMIRKRGFVKKKMFVTRSTLIITSNKKTIVLRKESVIRNGKKLLKVIKGISTTAATEKPVNYDSEFLVK</sequence>
<dbReference type="RefSeq" id="XP_031770584.1">
    <property type="nucleotide sequence ID" value="XM_031914724.2"/>
</dbReference>
<name>A0A6J3CHH6_GALME</name>
<protein>
    <submittedName>
        <fullName evidence="3">Uncharacterized protein LOC116413811</fullName>
    </submittedName>
</protein>
<feature type="signal peptide" evidence="1">
    <location>
        <begin position="1"/>
        <end position="20"/>
    </location>
</feature>
<evidence type="ECO:0000256" key="1">
    <source>
        <dbReference type="SAM" id="SignalP"/>
    </source>
</evidence>
<dbReference type="GeneID" id="116413811"/>
<accession>A0A6J3CHH6</accession>
<dbReference type="Proteomes" id="UP001652740">
    <property type="component" value="Unplaced"/>
</dbReference>
<keyword evidence="1" id="KW-0732">Signal</keyword>
<keyword evidence="2" id="KW-1185">Reference proteome</keyword>
<proteinExistence type="predicted"/>
<dbReference type="KEGG" id="gmw:116413811"/>
<dbReference type="InParanoid" id="A0A6J3CHH6"/>
<evidence type="ECO:0000313" key="3">
    <source>
        <dbReference type="RefSeq" id="XP_031770584.1"/>
    </source>
</evidence>
<reference evidence="3" key="1">
    <citation type="submission" date="2025-08" db="UniProtKB">
        <authorList>
            <consortium name="RefSeq"/>
        </authorList>
    </citation>
    <scope>IDENTIFICATION</scope>
    <source>
        <tissue evidence="3">Whole larvae</tissue>
    </source>
</reference>
<gene>
    <name evidence="3" type="primary">LOC116413811</name>
</gene>
<feature type="chain" id="PRO_5026961920" evidence="1">
    <location>
        <begin position="21"/>
        <end position="232"/>
    </location>
</feature>